<dbReference type="EMBL" id="JAUSRB010000002">
    <property type="protein sequence ID" value="MDP9868654.1"/>
    <property type="molecule type" value="Genomic_DNA"/>
</dbReference>
<dbReference type="InterPro" id="IPR045756">
    <property type="entry name" value="DUF6183"/>
</dbReference>
<feature type="region of interest" description="Disordered" evidence="1">
    <location>
        <begin position="178"/>
        <end position="222"/>
    </location>
</feature>
<evidence type="ECO:0000313" key="3">
    <source>
        <dbReference type="Proteomes" id="UP001230426"/>
    </source>
</evidence>
<evidence type="ECO:0000313" key="2">
    <source>
        <dbReference type="EMBL" id="MDP9868654.1"/>
    </source>
</evidence>
<gene>
    <name evidence="2" type="ORF">J2S55_007920</name>
</gene>
<organism evidence="2 3">
    <name type="scientific">Streptosporangium brasiliense</name>
    <dbReference type="NCBI Taxonomy" id="47480"/>
    <lineage>
        <taxon>Bacteria</taxon>
        <taxon>Bacillati</taxon>
        <taxon>Actinomycetota</taxon>
        <taxon>Actinomycetes</taxon>
        <taxon>Streptosporangiales</taxon>
        <taxon>Streptosporangiaceae</taxon>
        <taxon>Streptosporangium</taxon>
    </lineage>
</organism>
<evidence type="ECO:0000256" key="1">
    <source>
        <dbReference type="SAM" id="MobiDB-lite"/>
    </source>
</evidence>
<keyword evidence="3" id="KW-1185">Reference proteome</keyword>
<dbReference type="RefSeq" id="WP_306871762.1">
    <property type="nucleotide sequence ID" value="NZ_JAUSRB010000002.1"/>
</dbReference>
<sequence>MSDSIKQTVEALSGMDDVNSVRDLAERRLTQGDAVFVADLGIALFKRFGASSNPIWQYRSVFNSVLRLLTVAAGREHMEQTLRLLAVVGEGDRKKARYLASLLGSNHSAEDLAQVFAGGLRSGGGLEELRACLVHELILRDSVIENVPAIAEWATSPHWSHHPLRWLPLRRSPVEEGHELPGYSVRGSSHSLPFGPSDEGSAVTSEKGAAPPPVREISTPETSEAIESAVTNWAEESNGRIESRSFELDGPAGSIADLLAALNLECLAGLGRKMTLSTSSCPPSRAWQVLFAAASTGGAYNQGLYGAYGRLAAWQSLRGLAGTSGGEAFADAEQRVQTSRWYTFGATTKWFEQVAWDIGITALSPDNQRLRLLAATDTD</sequence>
<dbReference type="Pfam" id="PF19681">
    <property type="entry name" value="DUF6183"/>
    <property type="match status" value="1"/>
</dbReference>
<protein>
    <submittedName>
        <fullName evidence="2">Uncharacterized protein</fullName>
    </submittedName>
</protein>
<proteinExistence type="predicted"/>
<dbReference type="Proteomes" id="UP001230426">
    <property type="component" value="Unassembled WGS sequence"/>
</dbReference>
<reference evidence="2 3" key="1">
    <citation type="submission" date="2023-07" db="EMBL/GenBank/DDBJ databases">
        <title>Sequencing the genomes of 1000 actinobacteria strains.</title>
        <authorList>
            <person name="Klenk H.-P."/>
        </authorList>
    </citation>
    <scope>NUCLEOTIDE SEQUENCE [LARGE SCALE GENOMIC DNA]</scope>
    <source>
        <strain evidence="2 3">DSM 44109</strain>
    </source>
</reference>
<comment type="caution">
    <text evidence="2">The sequence shown here is derived from an EMBL/GenBank/DDBJ whole genome shotgun (WGS) entry which is preliminary data.</text>
</comment>
<accession>A0ABT9RIX0</accession>
<name>A0ABT9RIX0_9ACTN</name>